<feature type="compositionally biased region" description="Polar residues" evidence="8">
    <location>
        <begin position="1134"/>
        <end position="1144"/>
    </location>
</feature>
<dbReference type="InterPro" id="IPR000731">
    <property type="entry name" value="SSD"/>
</dbReference>
<dbReference type="SUPFAM" id="SSF82866">
    <property type="entry name" value="Multidrug efflux transporter AcrB transmembrane domain"/>
    <property type="match status" value="2"/>
</dbReference>
<feature type="transmembrane region" description="Helical" evidence="9">
    <location>
        <begin position="463"/>
        <end position="491"/>
    </location>
</feature>
<feature type="transmembrane region" description="Helical" evidence="9">
    <location>
        <begin position="556"/>
        <end position="576"/>
    </location>
</feature>
<evidence type="ECO:0000256" key="2">
    <source>
        <dbReference type="ARBA" id="ARBA00005585"/>
    </source>
</evidence>
<feature type="region of interest" description="Disordered" evidence="8">
    <location>
        <begin position="1066"/>
        <end position="1155"/>
    </location>
</feature>
<dbReference type="GO" id="GO:0005886">
    <property type="term" value="C:plasma membrane"/>
    <property type="evidence" value="ECO:0007669"/>
    <property type="project" value="UniProtKB-SubCell"/>
</dbReference>
<feature type="compositionally biased region" description="Basic and acidic residues" evidence="8">
    <location>
        <begin position="1066"/>
        <end position="1088"/>
    </location>
</feature>
<feature type="domain" description="SSD" evidence="10">
    <location>
        <begin position="334"/>
        <end position="491"/>
    </location>
</feature>
<evidence type="ECO:0000256" key="5">
    <source>
        <dbReference type="ARBA" id="ARBA00022989"/>
    </source>
</evidence>
<dbReference type="Gene3D" id="1.20.1640.10">
    <property type="entry name" value="Multidrug efflux transporter AcrB transmembrane domain"/>
    <property type="match status" value="2"/>
</dbReference>
<feature type="transmembrane region" description="Helical" evidence="9">
    <location>
        <begin position="437"/>
        <end position="457"/>
    </location>
</feature>
<evidence type="ECO:0000259" key="10">
    <source>
        <dbReference type="PROSITE" id="PS50156"/>
    </source>
</evidence>
<feature type="region of interest" description="Disordered" evidence="8">
    <location>
        <begin position="1"/>
        <end position="54"/>
    </location>
</feature>
<sequence length="1155" mass="130178">MKSEWSQAVEPPSPGPLKAKVLDSYSKQGDRCEEGRPAEAPPASAAASSSSSSSCCSCSGPCSRSLRHIMGCFLKKFDNFLNRTFYRLGYMIACHFGYFIIVPIFLTAILATGFQNIRYEDDPEYLFSPTTGFARRERAIIEENFFLNFSSDFHPSRMTRLGRFARLIIMARDEGTILRTDVWEDIKKLDTLVQAVSLEFDDRTLTFKDVCAIWDKKCYENTVLDLYDLMPEVEAKELNLTYPFMLNPKTFEPFLFSHYMGGVNVTDYNVMESAKALSIFYWLKNNNEREDHEAALWEEQLLKAMEDLEFETITVARFVSHTLETELENNTNSVVPFFGVTITIMLLFSVGSVMMGDWVRTKPWLGFIGVVSAALSCCAAFGFLIYLGVEFIGINMAAPFLMLGIGIDDSFVMLAAWRRTKIQDSVPDRMAQTFADAAVSVTITSITDMISFFIGAITPFPCVQIFCLYTGTAVLTTYLWHITFFGGCMALSGYMEKGQRHGFTCQKIKAKSETVNENYCYRVFCTGGISEQDPHNPMDNKPHALMAFFRDYVARFLNIPAIKALVVMVFLIYLLVACWGCTMVKEGLERRRLSRDDSYSVDFYDREDKYFREFPYRIQVVITGDVNYSDPETQRGLMELHQQFENVSYIVGGPLYTESWITHWFSFLDRNMEYLGLNVTTEEEFIATLREIYLAGEANPYALDVTFNEDYTRIVASRFIIQTYQIKDANADKDMMEGLRKIASESKFNVTVFNPFFIFFDQYVLVRTTSIQAISLAAAVMMVVSLIFIPNPLCSLWVAFSIVSIEIGVVGYMTLWNVNLDSISMINLIMCIGFSVDFSAHISYAYLAAKVDTPEERVRECLYALGLPILQGGLSTILGITALILAPSYIFITFFKTVFLVIFFGAMHGIFLLPVLLSLMGPGSCTKKKREVSPLSRNHAHPFYVHGNDLTPVDPRDPSGLKIPRPHSGLPALNGVVPEGPGSRVRPGTLVPHGASIKDDGHSLEKDLGLGTSGEESSESSLSKGVTSRRGGPDLVPGSGGRKSLPIMEVYSNNGYVSDDLEAEERRAQEMRAQERRLDRYGEWEDPRQSLPSHRPTSHGTGHLAGRRSNSSRPRSQDRSRPLDARERIERRGSSATRHGSRASQEPRGRYRDHH</sequence>
<feature type="transmembrane region" description="Helical" evidence="9">
    <location>
        <begin position="392"/>
        <end position="417"/>
    </location>
</feature>
<reference evidence="11 12" key="1">
    <citation type="submission" date="2023-03" db="EMBL/GenBank/DDBJ databases">
        <title>High-quality genome of Scylla paramamosain provides insights in environmental adaptation.</title>
        <authorList>
            <person name="Zhang L."/>
        </authorList>
    </citation>
    <scope>NUCLEOTIDE SEQUENCE [LARGE SCALE GENOMIC DNA]</scope>
    <source>
        <strain evidence="11">LZ_2023a</strain>
        <tissue evidence="11">Muscle</tissue>
    </source>
</reference>
<feature type="compositionally biased region" description="Basic and acidic residues" evidence="8">
    <location>
        <begin position="996"/>
        <end position="1008"/>
    </location>
</feature>
<keyword evidence="4 9" id="KW-0812">Transmembrane</keyword>
<feature type="compositionally biased region" description="Low complexity" evidence="8">
    <location>
        <begin position="1009"/>
        <end position="1023"/>
    </location>
</feature>
<comment type="caution">
    <text evidence="11">The sequence shown here is derived from an EMBL/GenBank/DDBJ whole genome shotgun (WGS) entry which is preliminary data.</text>
</comment>
<accession>A0AAW0UCC4</accession>
<feature type="transmembrane region" description="Helical" evidence="9">
    <location>
        <begin position="796"/>
        <end position="816"/>
    </location>
</feature>
<proteinExistence type="inferred from homology"/>
<keyword evidence="7" id="KW-0325">Glycoprotein</keyword>
<dbReference type="InterPro" id="IPR003392">
    <property type="entry name" value="PTHD_SSD"/>
</dbReference>
<protein>
    <recommendedName>
        <fullName evidence="10">SSD domain-containing protein</fullName>
    </recommendedName>
</protein>
<keyword evidence="3" id="KW-1003">Cell membrane</keyword>
<feature type="region of interest" description="Disordered" evidence="8">
    <location>
        <begin position="946"/>
        <end position="1046"/>
    </location>
</feature>
<feature type="transmembrane region" description="Helical" evidence="9">
    <location>
        <begin position="898"/>
        <end position="920"/>
    </location>
</feature>
<dbReference type="AlphaFoldDB" id="A0AAW0UCC4"/>
<evidence type="ECO:0000256" key="4">
    <source>
        <dbReference type="ARBA" id="ARBA00022692"/>
    </source>
</evidence>
<comment type="similarity">
    <text evidence="2">Belongs to the patched family.</text>
</comment>
<comment type="subcellular location">
    <subcellularLocation>
        <location evidence="1">Cell membrane</location>
        <topology evidence="1">Multi-pass membrane protein</topology>
    </subcellularLocation>
</comment>
<feature type="transmembrane region" description="Helical" evidence="9">
    <location>
        <begin position="822"/>
        <end position="849"/>
    </location>
</feature>
<dbReference type="PANTHER" id="PTHR10796">
    <property type="entry name" value="PATCHED-RELATED"/>
    <property type="match status" value="1"/>
</dbReference>
<keyword evidence="12" id="KW-1185">Reference proteome</keyword>
<dbReference type="PROSITE" id="PS50156">
    <property type="entry name" value="SSD"/>
    <property type="match status" value="1"/>
</dbReference>
<feature type="transmembrane region" description="Helical" evidence="9">
    <location>
        <begin position="88"/>
        <end position="111"/>
    </location>
</feature>
<evidence type="ECO:0000256" key="1">
    <source>
        <dbReference type="ARBA" id="ARBA00004651"/>
    </source>
</evidence>
<dbReference type="EMBL" id="JARAKH010000015">
    <property type="protein sequence ID" value="KAK8396858.1"/>
    <property type="molecule type" value="Genomic_DNA"/>
</dbReference>
<gene>
    <name evidence="11" type="ORF">O3P69_005078</name>
</gene>
<feature type="transmembrane region" description="Helical" evidence="9">
    <location>
        <begin position="365"/>
        <end position="386"/>
    </location>
</feature>
<dbReference type="InterPro" id="IPR051697">
    <property type="entry name" value="Patched_domain-protein"/>
</dbReference>
<dbReference type="Proteomes" id="UP001487740">
    <property type="component" value="Unassembled WGS sequence"/>
</dbReference>
<feature type="compositionally biased region" description="Low complexity" evidence="8">
    <location>
        <begin position="41"/>
        <end position="54"/>
    </location>
</feature>
<dbReference type="Pfam" id="PF02460">
    <property type="entry name" value="Patched"/>
    <property type="match status" value="1"/>
</dbReference>
<feature type="compositionally biased region" description="Basic and acidic residues" evidence="8">
    <location>
        <begin position="1115"/>
        <end position="1133"/>
    </location>
</feature>
<feature type="compositionally biased region" description="Basic and acidic residues" evidence="8">
    <location>
        <begin position="1145"/>
        <end position="1155"/>
    </location>
</feature>
<evidence type="ECO:0000313" key="12">
    <source>
        <dbReference type="Proteomes" id="UP001487740"/>
    </source>
</evidence>
<keyword evidence="6 9" id="KW-0472">Membrane</keyword>
<keyword evidence="5 9" id="KW-1133">Transmembrane helix</keyword>
<evidence type="ECO:0000256" key="8">
    <source>
        <dbReference type="SAM" id="MobiDB-lite"/>
    </source>
</evidence>
<organism evidence="11 12">
    <name type="scientific">Scylla paramamosain</name>
    <name type="common">Mud crab</name>
    <dbReference type="NCBI Taxonomy" id="85552"/>
    <lineage>
        <taxon>Eukaryota</taxon>
        <taxon>Metazoa</taxon>
        <taxon>Ecdysozoa</taxon>
        <taxon>Arthropoda</taxon>
        <taxon>Crustacea</taxon>
        <taxon>Multicrustacea</taxon>
        <taxon>Malacostraca</taxon>
        <taxon>Eumalacostraca</taxon>
        <taxon>Eucarida</taxon>
        <taxon>Decapoda</taxon>
        <taxon>Pleocyemata</taxon>
        <taxon>Brachyura</taxon>
        <taxon>Eubrachyura</taxon>
        <taxon>Portunoidea</taxon>
        <taxon>Portunidae</taxon>
        <taxon>Portuninae</taxon>
        <taxon>Scylla</taxon>
    </lineage>
</organism>
<feature type="transmembrane region" description="Helical" evidence="9">
    <location>
        <begin position="334"/>
        <end position="353"/>
    </location>
</feature>
<evidence type="ECO:0000256" key="7">
    <source>
        <dbReference type="ARBA" id="ARBA00023180"/>
    </source>
</evidence>
<feature type="transmembrane region" description="Helical" evidence="9">
    <location>
        <begin position="771"/>
        <end position="789"/>
    </location>
</feature>
<evidence type="ECO:0000256" key="3">
    <source>
        <dbReference type="ARBA" id="ARBA00022475"/>
    </source>
</evidence>
<evidence type="ECO:0000256" key="9">
    <source>
        <dbReference type="SAM" id="Phobius"/>
    </source>
</evidence>
<evidence type="ECO:0000313" key="11">
    <source>
        <dbReference type="EMBL" id="KAK8396858.1"/>
    </source>
</evidence>
<feature type="transmembrane region" description="Helical" evidence="9">
    <location>
        <begin position="861"/>
        <end position="892"/>
    </location>
</feature>
<dbReference type="PANTHER" id="PTHR10796:SF92">
    <property type="entry name" value="PATCHED-RELATED, ISOFORM A"/>
    <property type="match status" value="1"/>
</dbReference>
<feature type="compositionally biased region" description="Basic and acidic residues" evidence="8">
    <location>
        <begin position="28"/>
        <end position="37"/>
    </location>
</feature>
<name>A0AAW0UCC4_SCYPA</name>
<evidence type="ECO:0000256" key="6">
    <source>
        <dbReference type="ARBA" id="ARBA00023136"/>
    </source>
</evidence>
<dbReference type="GO" id="GO:0030659">
    <property type="term" value="C:cytoplasmic vesicle membrane"/>
    <property type="evidence" value="ECO:0007669"/>
    <property type="project" value="TreeGrafter"/>
</dbReference>
<dbReference type="FunFam" id="1.20.1640.10:FF:000013">
    <property type="entry name" value="PaTched Related family"/>
    <property type="match status" value="1"/>
</dbReference>